<keyword evidence="2" id="KW-0813">Transport</keyword>
<dbReference type="PANTHER" id="PTHR43124:SF8">
    <property type="entry name" value="INNER MEMBRANE TRANSPORT PROTEIN YDHP"/>
    <property type="match status" value="1"/>
</dbReference>
<gene>
    <name evidence="9" type="ORF">J2Z60_000127</name>
</gene>
<dbReference type="Pfam" id="PF07690">
    <property type="entry name" value="MFS_1"/>
    <property type="match status" value="1"/>
</dbReference>
<feature type="domain" description="Major facilitator superfamily (MFS) profile" evidence="8">
    <location>
        <begin position="13"/>
        <end position="392"/>
    </location>
</feature>
<feature type="transmembrane region" description="Helical" evidence="7">
    <location>
        <begin position="102"/>
        <end position="126"/>
    </location>
</feature>
<dbReference type="CDD" id="cd17324">
    <property type="entry name" value="MFS_NepI_like"/>
    <property type="match status" value="1"/>
</dbReference>
<proteinExistence type="predicted"/>
<feature type="transmembrane region" description="Helical" evidence="7">
    <location>
        <begin position="77"/>
        <end position="96"/>
    </location>
</feature>
<keyword evidence="10" id="KW-1185">Reference proteome</keyword>
<evidence type="ECO:0000256" key="7">
    <source>
        <dbReference type="SAM" id="Phobius"/>
    </source>
</evidence>
<feature type="transmembrane region" description="Helical" evidence="7">
    <location>
        <begin position="369"/>
        <end position="388"/>
    </location>
</feature>
<feature type="transmembrane region" description="Helical" evidence="7">
    <location>
        <begin position="12"/>
        <end position="37"/>
    </location>
</feature>
<feature type="transmembrane region" description="Helical" evidence="7">
    <location>
        <begin position="138"/>
        <end position="164"/>
    </location>
</feature>
<organism evidence="9 10">
    <name type="scientific">Lactobacillus colini</name>
    <dbReference type="NCBI Taxonomy" id="1819254"/>
    <lineage>
        <taxon>Bacteria</taxon>
        <taxon>Bacillati</taxon>
        <taxon>Bacillota</taxon>
        <taxon>Bacilli</taxon>
        <taxon>Lactobacillales</taxon>
        <taxon>Lactobacillaceae</taxon>
        <taxon>Lactobacillus</taxon>
    </lineage>
</organism>
<feature type="transmembrane region" description="Helical" evidence="7">
    <location>
        <begin position="243"/>
        <end position="264"/>
    </location>
</feature>
<evidence type="ECO:0000313" key="10">
    <source>
        <dbReference type="Proteomes" id="UP001519292"/>
    </source>
</evidence>
<dbReference type="Proteomes" id="UP001519292">
    <property type="component" value="Unassembled WGS sequence"/>
</dbReference>
<feature type="transmembrane region" description="Helical" evidence="7">
    <location>
        <begin position="170"/>
        <end position="190"/>
    </location>
</feature>
<evidence type="ECO:0000313" key="9">
    <source>
        <dbReference type="EMBL" id="MBP2056965.1"/>
    </source>
</evidence>
<feature type="transmembrane region" description="Helical" evidence="7">
    <location>
        <begin position="301"/>
        <end position="324"/>
    </location>
</feature>
<keyword evidence="5 7" id="KW-1133">Transmembrane helix</keyword>
<evidence type="ECO:0000256" key="2">
    <source>
        <dbReference type="ARBA" id="ARBA00022448"/>
    </source>
</evidence>
<dbReference type="Gene3D" id="1.20.1250.20">
    <property type="entry name" value="MFS general substrate transporter like domains"/>
    <property type="match status" value="1"/>
</dbReference>
<dbReference type="InterPro" id="IPR036259">
    <property type="entry name" value="MFS_trans_sf"/>
</dbReference>
<comment type="subcellular location">
    <subcellularLocation>
        <location evidence="1">Cell membrane</location>
        <topology evidence="1">Multi-pass membrane protein</topology>
    </subcellularLocation>
</comment>
<evidence type="ECO:0000256" key="6">
    <source>
        <dbReference type="ARBA" id="ARBA00023136"/>
    </source>
</evidence>
<dbReference type="InterPro" id="IPR011701">
    <property type="entry name" value="MFS"/>
</dbReference>
<accession>A0ABS4MBB7</accession>
<evidence type="ECO:0000259" key="8">
    <source>
        <dbReference type="PROSITE" id="PS50850"/>
    </source>
</evidence>
<dbReference type="PROSITE" id="PS50850">
    <property type="entry name" value="MFS"/>
    <property type="match status" value="1"/>
</dbReference>
<dbReference type="PROSITE" id="PS51257">
    <property type="entry name" value="PROKAR_LIPOPROTEIN"/>
    <property type="match status" value="1"/>
</dbReference>
<dbReference type="PANTHER" id="PTHR43124">
    <property type="entry name" value="PURINE EFFLUX PUMP PBUE"/>
    <property type="match status" value="1"/>
</dbReference>
<feature type="transmembrane region" description="Helical" evidence="7">
    <location>
        <begin position="49"/>
        <end position="70"/>
    </location>
</feature>
<sequence length="396" mass="44193">MNHTLSKHRLHVVLAMFVLISFMLGCNEFMVVGNLTLIADSYHESLSQISWLVSVFAWTYAFATPFMAIFTSRFNKFYLLLSLLFIFLIGTVMSALSPNLSILLLSRIITAAVAGLIESILSVIIYQLTTDIKQRSLAVAWIYTGFSLASVIGIPIGTIIADHWRWQDSFIMVAVITAVAGLITVILLPRNLPGEKSHFKNQLVLFTDKEIWYGIIFIACSSASLYGYYTYVRPLIRQTLDFTASQLSLILLIIGVIDIFANQTSGRLASKNGFKTLRFIYILDMFLLLSFRLMMQNQWTGLILILALAYFIALSGSPTQVYFLDLATEKYPTAINLASTLNAVFYNVGIALSSMTAGIVLKYTDLSHLGWNSLAYCIVAAIMTFILAKTKIANHQ</sequence>
<reference evidence="9 10" key="1">
    <citation type="submission" date="2021-03" db="EMBL/GenBank/DDBJ databases">
        <title>Genomic Encyclopedia of Type Strains, Phase IV (KMG-IV): sequencing the most valuable type-strain genomes for metagenomic binning, comparative biology and taxonomic classification.</title>
        <authorList>
            <person name="Goeker M."/>
        </authorList>
    </citation>
    <scope>NUCLEOTIDE SEQUENCE [LARGE SCALE GENOMIC DNA]</scope>
    <source>
        <strain evidence="9 10">DSM 101872</strain>
    </source>
</reference>
<evidence type="ECO:0000256" key="4">
    <source>
        <dbReference type="ARBA" id="ARBA00022692"/>
    </source>
</evidence>
<feature type="transmembrane region" description="Helical" evidence="7">
    <location>
        <begin position="211"/>
        <end position="231"/>
    </location>
</feature>
<protein>
    <submittedName>
        <fullName evidence="9">MFS family arabinose efflux permease</fullName>
    </submittedName>
</protein>
<keyword evidence="6 7" id="KW-0472">Membrane</keyword>
<keyword evidence="4 7" id="KW-0812">Transmembrane</keyword>
<dbReference type="SUPFAM" id="SSF103473">
    <property type="entry name" value="MFS general substrate transporter"/>
    <property type="match status" value="1"/>
</dbReference>
<evidence type="ECO:0000256" key="1">
    <source>
        <dbReference type="ARBA" id="ARBA00004651"/>
    </source>
</evidence>
<comment type="caution">
    <text evidence="9">The sequence shown here is derived from an EMBL/GenBank/DDBJ whole genome shotgun (WGS) entry which is preliminary data.</text>
</comment>
<dbReference type="InterPro" id="IPR020846">
    <property type="entry name" value="MFS_dom"/>
</dbReference>
<dbReference type="RefSeq" id="WP_245328665.1">
    <property type="nucleotide sequence ID" value="NZ_JAGGLU010000001.1"/>
</dbReference>
<dbReference type="EMBL" id="JAGGLU010000001">
    <property type="protein sequence ID" value="MBP2056965.1"/>
    <property type="molecule type" value="Genomic_DNA"/>
</dbReference>
<feature type="transmembrane region" description="Helical" evidence="7">
    <location>
        <begin position="276"/>
        <end position="295"/>
    </location>
</feature>
<keyword evidence="3" id="KW-1003">Cell membrane</keyword>
<name>A0ABS4MBB7_9LACO</name>
<evidence type="ECO:0000256" key="3">
    <source>
        <dbReference type="ARBA" id="ARBA00022475"/>
    </source>
</evidence>
<feature type="transmembrane region" description="Helical" evidence="7">
    <location>
        <begin position="344"/>
        <end position="363"/>
    </location>
</feature>
<dbReference type="InterPro" id="IPR050189">
    <property type="entry name" value="MFS_Efflux_Transporters"/>
</dbReference>
<evidence type="ECO:0000256" key="5">
    <source>
        <dbReference type="ARBA" id="ARBA00022989"/>
    </source>
</evidence>